<proteinExistence type="predicted"/>
<evidence type="ECO:0000313" key="3">
    <source>
        <dbReference type="Proteomes" id="UP000294547"/>
    </source>
</evidence>
<keyword evidence="1" id="KW-0812">Transmembrane</keyword>
<comment type="caution">
    <text evidence="2">The sequence shown here is derived from an EMBL/GenBank/DDBJ whole genome shotgun (WGS) entry which is preliminary data.</text>
</comment>
<dbReference type="Proteomes" id="UP000294547">
    <property type="component" value="Unassembled WGS sequence"/>
</dbReference>
<keyword evidence="3" id="KW-1185">Reference proteome</keyword>
<evidence type="ECO:0000256" key="1">
    <source>
        <dbReference type="SAM" id="Phobius"/>
    </source>
</evidence>
<protein>
    <submittedName>
        <fullName evidence="2">Prepilin-type N-terminal cleavage/methylation domain-containing protein</fullName>
    </submittedName>
</protein>
<sequence>MTGTAPRGRRDGFTLIEVLAAFVVLSLVAVVLTRGLVSARYGTASVNETLAAEKVVRSLLEGPIPAALARPGRKTGRAGDYPWVMTSEAVGLALPKPGDGAPPAFVPVRLTVEVSMPRGRRLAVETVRLVKAPAS</sequence>
<dbReference type="RefSeq" id="WP_126540624.1">
    <property type="nucleotide sequence ID" value="NZ_BSPM01000002.1"/>
</dbReference>
<dbReference type="AlphaFoldDB" id="A0A4V6PVC9"/>
<name>A0A4V6PVC9_9HYPH</name>
<organism evidence="2 3">
    <name type="scientific">Oharaeibacter diazotrophicus</name>
    <dbReference type="NCBI Taxonomy" id="1920512"/>
    <lineage>
        <taxon>Bacteria</taxon>
        <taxon>Pseudomonadati</taxon>
        <taxon>Pseudomonadota</taxon>
        <taxon>Alphaproteobacteria</taxon>
        <taxon>Hyphomicrobiales</taxon>
        <taxon>Pleomorphomonadaceae</taxon>
        <taxon>Oharaeibacter</taxon>
    </lineage>
</organism>
<dbReference type="NCBIfam" id="TIGR02532">
    <property type="entry name" value="IV_pilin_GFxxxE"/>
    <property type="match status" value="1"/>
</dbReference>
<gene>
    <name evidence="2" type="ORF">EDD54_4306</name>
</gene>
<dbReference type="EMBL" id="SNXY01000012">
    <property type="protein sequence ID" value="TDP81438.1"/>
    <property type="molecule type" value="Genomic_DNA"/>
</dbReference>
<dbReference type="InterPro" id="IPR012902">
    <property type="entry name" value="N_methyl_site"/>
</dbReference>
<accession>A0A4V6PVC9</accession>
<reference evidence="2 3" key="1">
    <citation type="submission" date="2019-03" db="EMBL/GenBank/DDBJ databases">
        <title>Genomic Encyclopedia of Type Strains, Phase IV (KMG-IV): sequencing the most valuable type-strain genomes for metagenomic binning, comparative biology and taxonomic classification.</title>
        <authorList>
            <person name="Goeker M."/>
        </authorList>
    </citation>
    <scope>NUCLEOTIDE SEQUENCE [LARGE SCALE GENOMIC DNA]</scope>
    <source>
        <strain evidence="2 3">DSM 102969</strain>
    </source>
</reference>
<keyword evidence="1" id="KW-1133">Transmembrane helix</keyword>
<evidence type="ECO:0000313" key="2">
    <source>
        <dbReference type="EMBL" id="TDP81438.1"/>
    </source>
</evidence>
<keyword evidence="1" id="KW-0472">Membrane</keyword>
<dbReference type="Pfam" id="PF07963">
    <property type="entry name" value="N_methyl"/>
    <property type="match status" value="1"/>
</dbReference>
<feature type="transmembrane region" description="Helical" evidence="1">
    <location>
        <begin position="12"/>
        <end position="32"/>
    </location>
</feature>